<comment type="caution">
    <text evidence="2">The sequence shown here is derived from an EMBL/GenBank/DDBJ whole genome shotgun (WGS) entry which is preliminary data.</text>
</comment>
<feature type="transmembrane region" description="Helical" evidence="1">
    <location>
        <begin position="109"/>
        <end position="137"/>
    </location>
</feature>
<evidence type="ECO:0000313" key="3">
    <source>
        <dbReference type="EMBL" id="KRG64257.1"/>
    </source>
</evidence>
<evidence type="ECO:0000313" key="2">
    <source>
        <dbReference type="EMBL" id="KRG61441.1"/>
    </source>
</evidence>
<name>A0A0R0C6L5_9GAMM</name>
<dbReference type="AlphaFoldDB" id="A0A0R0C6L5"/>
<keyword evidence="1" id="KW-1133">Transmembrane helix</keyword>
<dbReference type="STRING" id="405444.ABB26_08735"/>
<dbReference type="InterPro" id="IPR008875">
    <property type="entry name" value="TraX"/>
</dbReference>
<dbReference type="PATRIC" id="fig|405444.3.peg.3423"/>
<organism evidence="2 4">
    <name type="scientific">Stenotrophomonas humi</name>
    <dbReference type="NCBI Taxonomy" id="405444"/>
    <lineage>
        <taxon>Bacteria</taxon>
        <taxon>Pseudomonadati</taxon>
        <taxon>Pseudomonadota</taxon>
        <taxon>Gammaproteobacteria</taxon>
        <taxon>Lysobacterales</taxon>
        <taxon>Lysobacteraceae</taxon>
        <taxon>Stenotrophomonas</taxon>
    </lineage>
</organism>
<dbReference type="OrthoDB" id="9781069at2"/>
<dbReference type="Proteomes" id="UP000050864">
    <property type="component" value="Unassembled WGS sequence"/>
</dbReference>
<evidence type="ECO:0000313" key="4">
    <source>
        <dbReference type="Proteomes" id="UP000050864"/>
    </source>
</evidence>
<proteinExistence type="predicted"/>
<evidence type="ECO:0000256" key="1">
    <source>
        <dbReference type="SAM" id="Phobius"/>
    </source>
</evidence>
<protein>
    <submittedName>
        <fullName evidence="2">Conjugal transfer protein</fullName>
    </submittedName>
</protein>
<dbReference type="Pfam" id="PF05857">
    <property type="entry name" value="TraX"/>
    <property type="match status" value="1"/>
</dbReference>
<gene>
    <name evidence="3" type="ORF">ABB26_08735</name>
    <name evidence="2" type="ORF">ABB26_18330</name>
</gene>
<dbReference type="EMBL" id="LDJI01000015">
    <property type="protein sequence ID" value="KRG64257.1"/>
    <property type="molecule type" value="Genomic_DNA"/>
</dbReference>
<accession>A0A0R0C6L5</accession>
<dbReference type="EMBL" id="LDJI01000064">
    <property type="protein sequence ID" value="KRG61441.1"/>
    <property type="molecule type" value="Genomic_DNA"/>
</dbReference>
<feature type="transmembrane region" description="Helical" evidence="1">
    <location>
        <begin position="188"/>
        <end position="204"/>
    </location>
</feature>
<reference evidence="2 4" key="1">
    <citation type="submission" date="2015-05" db="EMBL/GenBank/DDBJ databases">
        <title>Genome sequencing and analysis of members of genus Stenotrophomonas.</title>
        <authorList>
            <person name="Patil P.P."/>
            <person name="Midha S."/>
            <person name="Patil P.B."/>
        </authorList>
    </citation>
    <scope>NUCLEOTIDE SEQUENCE [LARGE SCALE GENOMIC DNA]</scope>
    <source>
        <strain evidence="2 4">DSM 18929</strain>
    </source>
</reference>
<sequence>MTSAGREILKWVAVLLMTGDHAAKLLYGGYVPVVSELGRIAFPVFALVMAYNLAQPGADVSKSVKRLAMWGLIAQPVYAWAFDVMLPVNVLLSFALAAACVLCAQNRRWWLVVLAIPMPLLVDYQWAGIVLVTVWWWLFATRRVDSHFWLGAAAFAPLCFYNGNAWALLALPVMALGQVELQVPRTRWAFYGYYVAHIGLLAIIS</sequence>
<keyword evidence="1" id="KW-0472">Membrane</keyword>
<dbReference type="NCBIfam" id="NF010454">
    <property type="entry name" value="PRK13882.1-1"/>
    <property type="match status" value="1"/>
</dbReference>
<feature type="transmembrane region" description="Helical" evidence="1">
    <location>
        <begin position="149"/>
        <end position="176"/>
    </location>
</feature>
<feature type="transmembrane region" description="Helical" evidence="1">
    <location>
        <begin position="78"/>
        <end position="102"/>
    </location>
</feature>
<keyword evidence="4" id="KW-1185">Reference proteome</keyword>
<dbReference type="RefSeq" id="WP_057633286.1">
    <property type="nucleotide sequence ID" value="NZ_LDJI01000015.1"/>
</dbReference>
<keyword evidence="1" id="KW-0812">Transmembrane</keyword>